<dbReference type="EMBL" id="LT629688">
    <property type="protein sequence ID" value="SDD61970.1"/>
    <property type="molecule type" value="Genomic_DNA"/>
</dbReference>
<dbReference type="Proteomes" id="UP000198546">
    <property type="component" value="Chromosome i"/>
</dbReference>
<dbReference type="PANTHER" id="PTHR43695">
    <property type="entry name" value="PUTATIVE (AFU_ORTHOLOGUE AFUA_2G17250)-RELATED"/>
    <property type="match status" value="1"/>
</dbReference>
<name>A0A1G6W7Q0_9ACTN</name>
<keyword evidence="2" id="KW-0378">Hydrolase</keyword>
<dbReference type="SUPFAM" id="SSF52266">
    <property type="entry name" value="SGNH hydrolase"/>
    <property type="match status" value="1"/>
</dbReference>
<dbReference type="Gene3D" id="3.40.50.1110">
    <property type="entry name" value="SGNH hydrolase"/>
    <property type="match status" value="1"/>
</dbReference>
<dbReference type="GO" id="GO:0016787">
    <property type="term" value="F:hydrolase activity"/>
    <property type="evidence" value="ECO:0007669"/>
    <property type="project" value="UniProtKB-KW"/>
</dbReference>
<evidence type="ECO:0000313" key="5">
    <source>
        <dbReference type="Proteomes" id="UP000198546"/>
    </source>
</evidence>
<evidence type="ECO:0000259" key="3">
    <source>
        <dbReference type="Pfam" id="PF13472"/>
    </source>
</evidence>
<dbReference type="STRING" id="675864.SAMN04489747_1372"/>
<dbReference type="AlphaFoldDB" id="A0A1G6W7Q0"/>
<accession>A0A1G6W7Q0</accession>
<dbReference type="Pfam" id="PF13472">
    <property type="entry name" value="Lipase_GDSL_2"/>
    <property type="match status" value="1"/>
</dbReference>
<dbReference type="RefSeq" id="WP_197679228.1">
    <property type="nucleotide sequence ID" value="NZ_LT629688.1"/>
</dbReference>
<evidence type="ECO:0000313" key="4">
    <source>
        <dbReference type="EMBL" id="SDD61970.1"/>
    </source>
</evidence>
<dbReference type="InterPro" id="IPR036514">
    <property type="entry name" value="SGNH_hydro_sf"/>
</dbReference>
<feature type="domain" description="SGNH hydrolase-type esterase" evidence="3">
    <location>
        <begin position="14"/>
        <end position="214"/>
    </location>
</feature>
<evidence type="ECO:0000256" key="2">
    <source>
        <dbReference type="ARBA" id="ARBA00022801"/>
    </source>
</evidence>
<dbReference type="CDD" id="cd01821">
    <property type="entry name" value="Rhamnogalacturan_acetylesterase_like"/>
    <property type="match status" value="1"/>
</dbReference>
<evidence type="ECO:0000256" key="1">
    <source>
        <dbReference type="ARBA" id="ARBA00008668"/>
    </source>
</evidence>
<keyword evidence="5" id="KW-1185">Reference proteome</keyword>
<protein>
    <submittedName>
        <fullName evidence="4">Lysophospholipase L1</fullName>
    </submittedName>
</protein>
<gene>
    <name evidence="4" type="ORF">SAMN04489747_1372</name>
</gene>
<reference evidence="4 5" key="1">
    <citation type="submission" date="2016-10" db="EMBL/GenBank/DDBJ databases">
        <authorList>
            <person name="de Groot N.N."/>
        </authorList>
    </citation>
    <scope>NUCLEOTIDE SEQUENCE [LARGE SCALE GENOMIC DNA]</scope>
    <source>
        <strain evidence="4 5">MON 2.2</strain>
    </source>
</reference>
<comment type="similarity">
    <text evidence="1">Belongs to the 'GDSL' lipolytic enzyme family.</text>
</comment>
<dbReference type="InterPro" id="IPR013830">
    <property type="entry name" value="SGNH_hydro"/>
</dbReference>
<organism evidence="4 5">
    <name type="scientific">Auraticoccus monumenti</name>
    <dbReference type="NCBI Taxonomy" id="675864"/>
    <lineage>
        <taxon>Bacteria</taxon>
        <taxon>Bacillati</taxon>
        <taxon>Actinomycetota</taxon>
        <taxon>Actinomycetes</taxon>
        <taxon>Propionibacteriales</taxon>
        <taxon>Propionibacteriaceae</taxon>
        <taxon>Auraticoccus</taxon>
    </lineage>
</organism>
<sequence>MSPTTDPVRVLLAGDSTVAACPAHETPMSGWGPHLAAPLNAALGARAARADQDPRPVHVLNTAKGGATTESHRDEGLWAALLAELRAGDVVVLQFGHNDQKQQHLAAGAGYTELLERACAEVLAAGASPVLCTPVERRRWVDGVQQSTHGDHPRAVRGLATRLGLSCIDLTAATTALYQRLGEDGSAALFTHLPPGSPLWPDGCADDTHFSFTGAVQVAELVAAALVQGWDELEPQETP</sequence>
<proteinExistence type="inferred from homology"/>
<dbReference type="InterPro" id="IPR037459">
    <property type="entry name" value="RhgT-like"/>
</dbReference>
<dbReference type="PANTHER" id="PTHR43695:SF1">
    <property type="entry name" value="RHAMNOGALACTURONAN ACETYLESTERASE"/>
    <property type="match status" value="1"/>
</dbReference>